<dbReference type="Gene3D" id="3.40.470.10">
    <property type="entry name" value="Uracil-DNA glycosylase-like domain"/>
    <property type="match status" value="1"/>
</dbReference>
<dbReference type="InterPro" id="IPR036895">
    <property type="entry name" value="Uracil-DNA_glycosylase-like_sf"/>
</dbReference>
<dbReference type="GO" id="GO:0097510">
    <property type="term" value="P:base-excision repair, AP site formation via deaminated base removal"/>
    <property type="evidence" value="ECO:0007669"/>
    <property type="project" value="TreeGrafter"/>
</dbReference>
<dbReference type="PANTHER" id="PTHR11264:SF0">
    <property type="entry name" value="URACIL-DNA GLYCOSYLASE"/>
    <property type="match status" value="1"/>
</dbReference>
<feature type="signal peptide" evidence="5">
    <location>
        <begin position="1"/>
        <end position="19"/>
    </location>
</feature>
<evidence type="ECO:0000256" key="5">
    <source>
        <dbReference type="SAM" id="SignalP"/>
    </source>
</evidence>
<keyword evidence="2" id="KW-0227">DNA damage</keyword>
<dbReference type="InterPro" id="IPR002043">
    <property type="entry name" value="UDG_fam1"/>
</dbReference>
<keyword evidence="4" id="KW-0234">DNA repair</keyword>
<evidence type="ECO:0000256" key="2">
    <source>
        <dbReference type="ARBA" id="ARBA00022763"/>
    </source>
</evidence>
<dbReference type="SMART" id="SM00987">
    <property type="entry name" value="UreE_C"/>
    <property type="match status" value="1"/>
</dbReference>
<protein>
    <recommendedName>
        <fullName evidence="6">Uracil-DNA glycosylase-like domain-containing protein</fullName>
    </recommendedName>
</protein>
<dbReference type="AlphaFoldDB" id="A0A9W9ZS42"/>
<dbReference type="GO" id="GO:0004844">
    <property type="term" value="F:uracil DNA N-glycosylase activity"/>
    <property type="evidence" value="ECO:0007669"/>
    <property type="project" value="InterPro"/>
</dbReference>
<dbReference type="PANTHER" id="PTHR11264">
    <property type="entry name" value="URACIL-DNA GLYCOSYLASE"/>
    <property type="match status" value="1"/>
</dbReference>
<evidence type="ECO:0000256" key="4">
    <source>
        <dbReference type="ARBA" id="ARBA00023204"/>
    </source>
</evidence>
<organism evidence="7 8">
    <name type="scientific">Desmophyllum pertusum</name>
    <dbReference type="NCBI Taxonomy" id="174260"/>
    <lineage>
        <taxon>Eukaryota</taxon>
        <taxon>Metazoa</taxon>
        <taxon>Cnidaria</taxon>
        <taxon>Anthozoa</taxon>
        <taxon>Hexacorallia</taxon>
        <taxon>Scleractinia</taxon>
        <taxon>Caryophylliina</taxon>
        <taxon>Caryophylliidae</taxon>
        <taxon>Desmophyllum</taxon>
    </lineage>
</organism>
<comment type="similarity">
    <text evidence="1">Belongs to the uracil-DNA glycosylase (UDG) superfamily. UNG family.</text>
</comment>
<evidence type="ECO:0000259" key="6">
    <source>
        <dbReference type="SMART" id="SM00986"/>
    </source>
</evidence>
<name>A0A9W9ZS42_9CNID</name>
<dbReference type="InterPro" id="IPR005122">
    <property type="entry name" value="Uracil-DNA_glycosylase-like"/>
</dbReference>
<evidence type="ECO:0000256" key="1">
    <source>
        <dbReference type="ARBA" id="ARBA00008184"/>
    </source>
</evidence>
<evidence type="ECO:0000313" key="7">
    <source>
        <dbReference type="EMBL" id="KAJ7386149.1"/>
    </source>
</evidence>
<keyword evidence="5" id="KW-0732">Signal</keyword>
<dbReference type="CDD" id="cd10027">
    <property type="entry name" value="UDG-F1-like"/>
    <property type="match status" value="1"/>
</dbReference>
<proteinExistence type="inferred from homology"/>
<gene>
    <name evidence="7" type="ORF">OS493_012495</name>
</gene>
<feature type="domain" description="Uracil-DNA glycosylase-like" evidence="6">
    <location>
        <begin position="113"/>
        <end position="238"/>
    </location>
</feature>
<dbReference type="SUPFAM" id="SSF52141">
    <property type="entry name" value="Uracil-DNA glycosylase-like"/>
    <property type="match status" value="1"/>
</dbReference>
<dbReference type="OrthoDB" id="5982952at2759"/>
<dbReference type="SMART" id="SM00986">
    <property type="entry name" value="UDG"/>
    <property type="match status" value="1"/>
</dbReference>
<sequence>MAQIIAVIILLSSLTGIKAGMISYSSKANATVLDKRAAMIGEESKQFNCELATYRQVAIYNFVYEHNCFPRGWESFLDRNDVRDVVKIISETISARAQGSQIEPPMPNMFKAFSVRLEDVKAIILGQDPTPQPNKATGLAFSLKPNEDPRTVPSVINMLVELRLEGMQVSLSNGDLTPWLGQGVLLLNSALTVMQGRAGSHNRVWKPFTQFLVQHISNNAPPSAWILWEMRRVKSRHNLSTQKSIISG</sequence>
<dbReference type="EMBL" id="MU825878">
    <property type="protein sequence ID" value="KAJ7386149.1"/>
    <property type="molecule type" value="Genomic_DNA"/>
</dbReference>
<evidence type="ECO:0000256" key="3">
    <source>
        <dbReference type="ARBA" id="ARBA00022801"/>
    </source>
</evidence>
<keyword evidence="8" id="KW-1185">Reference proteome</keyword>
<comment type="caution">
    <text evidence="7">The sequence shown here is derived from an EMBL/GenBank/DDBJ whole genome shotgun (WGS) entry which is preliminary data.</text>
</comment>
<reference evidence="7" key="1">
    <citation type="submission" date="2023-01" db="EMBL/GenBank/DDBJ databases">
        <title>Genome assembly of the deep-sea coral Lophelia pertusa.</title>
        <authorList>
            <person name="Herrera S."/>
            <person name="Cordes E."/>
        </authorList>
    </citation>
    <scope>NUCLEOTIDE SEQUENCE</scope>
    <source>
        <strain evidence="7">USNM1676648</strain>
        <tissue evidence="7">Polyp</tissue>
    </source>
</reference>
<evidence type="ECO:0000313" key="8">
    <source>
        <dbReference type="Proteomes" id="UP001163046"/>
    </source>
</evidence>
<feature type="chain" id="PRO_5040787351" description="Uracil-DNA glycosylase-like domain-containing protein" evidence="5">
    <location>
        <begin position="20"/>
        <end position="248"/>
    </location>
</feature>
<keyword evidence="3" id="KW-0378">Hydrolase</keyword>
<accession>A0A9W9ZS42</accession>
<dbReference type="Proteomes" id="UP001163046">
    <property type="component" value="Unassembled WGS sequence"/>
</dbReference>